<dbReference type="SUPFAM" id="SSF50022">
    <property type="entry name" value="ISP domain"/>
    <property type="match status" value="1"/>
</dbReference>
<sequence length="354" mass="40466">MSQPAPVSRQPHIIEAAELPDRYARGWYCLGLASEYTSTPVKLNYFGTRLVAYRGEDGEMHVLDGYCPHMGADLSEGCVEGNSIRCPFHAWRWGADGVCDDIPYAKRIPAKAVIRSYPTLEENHLLFMWFDPEGNPPIEEQRPPRIDDVFSDEWTIWQMDVMSINTNARELIDNMADVAHFGPIHGAPIKEFKNIVYKHTYCQQLTGGSELLAEDGELQSEATYHGPAYMNTYMTGQVEGMEVASRLLVTHVPIDLNSFDLRFGVAVKKIAGMSDEQNNEMARQYTEQNRTAFFQDVHIWHTKTRVDNPVLCDGDGPINRLRQWYQQFYVNVADVPEVFAERREYVVDYALRNT</sequence>
<dbReference type="KEGG" id="zal:AZF00_12085"/>
<keyword evidence="6" id="KW-0411">Iron-sulfur</keyword>
<dbReference type="SUPFAM" id="SSF55961">
    <property type="entry name" value="Bet v1-like"/>
    <property type="match status" value="1"/>
</dbReference>
<evidence type="ECO:0000313" key="9">
    <source>
        <dbReference type="Proteomes" id="UP000074119"/>
    </source>
</evidence>
<dbReference type="GO" id="GO:0051537">
    <property type="term" value="F:2 iron, 2 sulfur cluster binding"/>
    <property type="evidence" value="ECO:0007669"/>
    <property type="project" value="UniProtKB-KW"/>
</dbReference>
<dbReference type="PANTHER" id="PTHR21266">
    <property type="entry name" value="IRON-SULFUR DOMAIN CONTAINING PROTEIN"/>
    <property type="match status" value="1"/>
</dbReference>
<dbReference type="GO" id="GO:0008203">
    <property type="term" value="P:cholesterol metabolic process"/>
    <property type="evidence" value="ECO:0007669"/>
    <property type="project" value="InterPro"/>
</dbReference>
<dbReference type="Gene3D" id="2.102.10.10">
    <property type="entry name" value="Rieske [2Fe-2S] iron-sulphur domain"/>
    <property type="match status" value="1"/>
</dbReference>
<evidence type="ECO:0000256" key="2">
    <source>
        <dbReference type="ARBA" id="ARBA00022714"/>
    </source>
</evidence>
<keyword evidence="2" id="KW-0001">2Fe-2S</keyword>
<feature type="domain" description="Rieske" evidence="7">
    <location>
        <begin position="27"/>
        <end position="128"/>
    </location>
</feature>
<evidence type="ECO:0000256" key="6">
    <source>
        <dbReference type="ARBA" id="ARBA00023014"/>
    </source>
</evidence>
<gene>
    <name evidence="8" type="ORF">AZF00_12085</name>
</gene>
<evidence type="ECO:0000313" key="8">
    <source>
        <dbReference type="EMBL" id="AMO68994.1"/>
    </source>
</evidence>
<dbReference type="PANTHER" id="PTHR21266:SF60">
    <property type="entry name" value="3-KETOSTEROID-9-ALPHA-MONOOXYGENASE, OXYGENASE COMPONENT"/>
    <property type="match status" value="1"/>
</dbReference>
<dbReference type="Gene3D" id="3.90.380.10">
    <property type="entry name" value="Naphthalene 1,2-dioxygenase Alpha Subunit, Chain A, domain 1"/>
    <property type="match status" value="1"/>
</dbReference>
<dbReference type="GO" id="GO:0046872">
    <property type="term" value="F:metal ion binding"/>
    <property type="evidence" value="ECO:0007669"/>
    <property type="project" value="UniProtKB-KW"/>
</dbReference>
<protein>
    <submittedName>
        <fullName evidence="8">3-ketosteroid-9-alpha-hydroxylase</fullName>
    </submittedName>
</protein>
<evidence type="ECO:0000256" key="4">
    <source>
        <dbReference type="ARBA" id="ARBA00023002"/>
    </source>
</evidence>
<keyword evidence="4" id="KW-0560">Oxidoreductase</keyword>
<dbReference type="PROSITE" id="PS51296">
    <property type="entry name" value="RIESKE"/>
    <property type="match status" value="1"/>
</dbReference>
<evidence type="ECO:0000256" key="5">
    <source>
        <dbReference type="ARBA" id="ARBA00023004"/>
    </source>
</evidence>
<dbReference type="EMBL" id="CP014544">
    <property type="protein sequence ID" value="AMO68994.1"/>
    <property type="molecule type" value="Genomic_DNA"/>
</dbReference>
<proteinExistence type="predicted"/>
<dbReference type="RefSeq" id="WP_008249018.1">
    <property type="nucleotide sequence ID" value="NZ_CP014544.1"/>
</dbReference>
<comment type="cofactor">
    <cofactor evidence="1">
        <name>Fe cation</name>
        <dbReference type="ChEBI" id="CHEBI:24875"/>
    </cofactor>
</comment>
<dbReference type="GO" id="GO:0016491">
    <property type="term" value="F:oxidoreductase activity"/>
    <property type="evidence" value="ECO:0007669"/>
    <property type="project" value="UniProtKB-KW"/>
</dbReference>
<dbReference type="InterPro" id="IPR036922">
    <property type="entry name" value="Rieske_2Fe-2S_sf"/>
</dbReference>
<keyword evidence="3" id="KW-0479">Metal-binding</keyword>
<dbReference type="AlphaFoldDB" id="A0A127M6W1"/>
<evidence type="ECO:0000256" key="1">
    <source>
        <dbReference type="ARBA" id="ARBA00001962"/>
    </source>
</evidence>
<dbReference type="InterPro" id="IPR017941">
    <property type="entry name" value="Rieske_2Fe-2S"/>
</dbReference>
<dbReference type="STRING" id="1470434.AZF00_12085"/>
<evidence type="ECO:0000259" key="7">
    <source>
        <dbReference type="PROSITE" id="PS51296"/>
    </source>
</evidence>
<evidence type="ECO:0000256" key="3">
    <source>
        <dbReference type="ARBA" id="ARBA00022723"/>
    </source>
</evidence>
<organism evidence="8 9">
    <name type="scientific">Zhongshania aliphaticivorans</name>
    <dbReference type="NCBI Taxonomy" id="1470434"/>
    <lineage>
        <taxon>Bacteria</taxon>
        <taxon>Pseudomonadati</taxon>
        <taxon>Pseudomonadota</taxon>
        <taxon>Gammaproteobacteria</taxon>
        <taxon>Cellvibrionales</taxon>
        <taxon>Spongiibacteraceae</taxon>
        <taxon>Zhongshania</taxon>
    </lineage>
</organism>
<name>A0A127M6W1_9GAMM</name>
<keyword evidence="5" id="KW-0408">Iron</keyword>
<dbReference type="Pfam" id="PF19298">
    <property type="entry name" value="KshA_C"/>
    <property type="match status" value="1"/>
</dbReference>
<dbReference type="InterPro" id="IPR045605">
    <property type="entry name" value="KshA-like_C"/>
</dbReference>
<dbReference type="Proteomes" id="UP000074119">
    <property type="component" value="Chromosome"/>
</dbReference>
<dbReference type="Pfam" id="PF00355">
    <property type="entry name" value="Rieske"/>
    <property type="match status" value="1"/>
</dbReference>
<dbReference type="InterPro" id="IPR050584">
    <property type="entry name" value="Cholesterol_7-desaturase"/>
</dbReference>
<reference evidence="8 9" key="1">
    <citation type="submission" date="2015-12" db="EMBL/GenBank/DDBJ databases">
        <authorList>
            <person name="Shamseldin A."/>
            <person name="Moawad H."/>
            <person name="Abd El-Rahim W.M."/>
            <person name="Sadowsky M.J."/>
        </authorList>
    </citation>
    <scope>NUCLEOTIDE SEQUENCE [LARGE SCALE GENOMIC DNA]</scope>
    <source>
        <strain evidence="8 9">SM2</strain>
    </source>
</reference>
<accession>A0A127M6W1</accession>